<keyword evidence="2" id="KW-1185">Reference proteome</keyword>
<reference evidence="2" key="1">
    <citation type="submission" date="2015-10" db="EMBL/GenBank/DDBJ databases">
        <title>Niche specialization of a soil ammonia-oxidizing archaeon, Candidatus Nitrosocosmicus oleophilus.</title>
        <authorList>
            <person name="Jung M.-Y."/>
            <person name="Rhee S.-K."/>
        </authorList>
    </citation>
    <scope>NUCLEOTIDE SEQUENCE [LARGE SCALE GENOMIC DNA]</scope>
    <source>
        <strain evidence="2">MY3</strain>
    </source>
</reference>
<name>A0A654M012_9ARCH</name>
<dbReference type="AlphaFoldDB" id="A0A654M012"/>
<organism evidence="1 2">
    <name type="scientific">Candidatus Nitrosocosmicus oleophilus</name>
    <dbReference type="NCBI Taxonomy" id="1353260"/>
    <lineage>
        <taxon>Archaea</taxon>
        <taxon>Nitrososphaerota</taxon>
        <taxon>Nitrososphaeria</taxon>
        <taxon>Nitrososphaerales</taxon>
        <taxon>Nitrososphaeraceae</taxon>
        <taxon>Candidatus Nitrosocosmicus</taxon>
    </lineage>
</organism>
<accession>A0A654M012</accession>
<proteinExistence type="predicted"/>
<dbReference type="Proteomes" id="UP000058925">
    <property type="component" value="Chromosome"/>
</dbReference>
<sequence>MNQEYINTTNKIKVVSKPLPARKLGTNKVENQMSN</sequence>
<evidence type="ECO:0000313" key="1">
    <source>
        <dbReference type="EMBL" id="ALI36036.1"/>
    </source>
</evidence>
<gene>
    <name evidence="1" type="ORF">NMY3_01833</name>
</gene>
<protein>
    <submittedName>
        <fullName evidence="1">Uncharacterized protein</fullName>
    </submittedName>
</protein>
<dbReference type="EMBL" id="CP012850">
    <property type="protein sequence ID" value="ALI36036.1"/>
    <property type="molecule type" value="Genomic_DNA"/>
</dbReference>
<evidence type="ECO:0000313" key="2">
    <source>
        <dbReference type="Proteomes" id="UP000058925"/>
    </source>
</evidence>
<dbReference type="KEGG" id="taa:NMY3_01833"/>